<organism evidence="2 3">
    <name type="scientific">Acidisoma silvae</name>
    <dbReference type="NCBI Taxonomy" id="2802396"/>
    <lineage>
        <taxon>Bacteria</taxon>
        <taxon>Pseudomonadati</taxon>
        <taxon>Pseudomonadota</taxon>
        <taxon>Alphaproteobacteria</taxon>
        <taxon>Acetobacterales</taxon>
        <taxon>Acidocellaceae</taxon>
        <taxon>Acidisoma</taxon>
    </lineage>
</organism>
<feature type="transmembrane region" description="Helical" evidence="1">
    <location>
        <begin position="269"/>
        <end position="288"/>
    </location>
</feature>
<keyword evidence="3" id="KW-1185">Reference proteome</keyword>
<dbReference type="Proteomes" id="UP000708298">
    <property type="component" value="Unassembled WGS sequence"/>
</dbReference>
<evidence type="ECO:0000313" key="3">
    <source>
        <dbReference type="Proteomes" id="UP000708298"/>
    </source>
</evidence>
<proteinExistence type="predicted"/>
<gene>
    <name evidence="2" type="ORF">ASILVAE211_24220</name>
</gene>
<keyword evidence="1" id="KW-1133">Transmembrane helix</keyword>
<feature type="transmembrane region" description="Helical" evidence="1">
    <location>
        <begin position="413"/>
        <end position="431"/>
    </location>
</feature>
<feature type="transmembrane region" description="Helical" evidence="1">
    <location>
        <begin position="325"/>
        <end position="346"/>
    </location>
</feature>
<dbReference type="AlphaFoldDB" id="A0A963YWR6"/>
<dbReference type="EMBL" id="JAESVB010000029">
    <property type="protein sequence ID" value="MCB8878305.1"/>
    <property type="molecule type" value="Genomic_DNA"/>
</dbReference>
<dbReference type="RefSeq" id="WP_227323955.1">
    <property type="nucleotide sequence ID" value="NZ_JAESVB010000029.1"/>
</dbReference>
<reference evidence="2" key="1">
    <citation type="journal article" date="2021" name="Microorganisms">
        <title>Acidisoma silvae sp. nov. and Acidisomacellulosilytica sp. nov., Two Acidophilic Bacteria Isolated from Decaying Wood, Hydrolyzing Cellulose and Producing Poly-3-hydroxybutyrate.</title>
        <authorList>
            <person name="Mieszkin S."/>
            <person name="Pouder E."/>
            <person name="Uroz S."/>
            <person name="Simon-Colin C."/>
            <person name="Alain K."/>
        </authorList>
    </citation>
    <scope>NUCLEOTIDE SEQUENCE</scope>
    <source>
        <strain evidence="2">HW T2.11</strain>
    </source>
</reference>
<keyword evidence="1" id="KW-0472">Membrane</keyword>
<comment type="caution">
    <text evidence="2">The sequence shown here is derived from an EMBL/GenBank/DDBJ whole genome shotgun (WGS) entry which is preliminary data.</text>
</comment>
<evidence type="ECO:0000256" key="1">
    <source>
        <dbReference type="SAM" id="Phobius"/>
    </source>
</evidence>
<feature type="transmembrane region" description="Helical" evidence="1">
    <location>
        <begin position="234"/>
        <end position="257"/>
    </location>
</feature>
<keyword evidence="1" id="KW-0812">Transmembrane</keyword>
<protein>
    <submittedName>
        <fullName evidence="2">DUF2029 domain-containing protein</fullName>
    </submittedName>
</protein>
<feature type="transmembrane region" description="Helical" evidence="1">
    <location>
        <begin position="201"/>
        <end position="228"/>
    </location>
</feature>
<reference evidence="2" key="2">
    <citation type="submission" date="2021-01" db="EMBL/GenBank/DDBJ databases">
        <authorList>
            <person name="Mieszkin S."/>
            <person name="Pouder E."/>
            <person name="Alain K."/>
        </authorList>
    </citation>
    <scope>NUCLEOTIDE SEQUENCE</scope>
    <source>
        <strain evidence="2">HW T2.11</strain>
    </source>
</reference>
<sequence>MTKRLFVLAGLGVTLLALTVAGLCIDPPAIARGAHVAKLGLLAALLGISAAVYFGSVLLIQRANWPKQTIWLVLGVAILLRLALLTTPPMLSTDIYRYVWDGRVQAHDINPYRYIPADPKLADLRDGTVYSHINRKEYARTIYPPFAEMIFGLAGRLWDGVTGIRLAMLACEALGIASMLWLLALAGLPRARILIYAWNPLALWSFASDGHVDAIAVGFVGLALLLRAKRRNGWAGAALAGAVMAKFLPIVVAPALLRGGRFWRPTLAGLAVILAAYAVYISAGRHVLGFLPTYGSEEGLDSGSGIWLLAGLAELTVLPAYASKLYALVAVLIFTLLSVLILRRAAPENDAQRLCQDAGMLAAVTMVAMSAHYHWYFAWLALPAVVAPSAALLWLATAPLLLIIGPIPHDRFLWPSLIYLPAAGLLLLDLLQRRAASRRPQNPPGEMSCPLPSR</sequence>
<feature type="transmembrane region" description="Helical" evidence="1">
    <location>
        <begin position="384"/>
        <end position="407"/>
    </location>
</feature>
<evidence type="ECO:0000313" key="2">
    <source>
        <dbReference type="EMBL" id="MCB8878305.1"/>
    </source>
</evidence>
<name>A0A963YWR6_9PROT</name>
<accession>A0A963YWR6</accession>
<feature type="transmembrane region" description="Helical" evidence="1">
    <location>
        <begin position="37"/>
        <end position="59"/>
    </location>
</feature>
<dbReference type="Pfam" id="PF26314">
    <property type="entry name" value="MptA_B_family"/>
    <property type="match status" value="1"/>
</dbReference>
<feature type="transmembrane region" description="Helical" evidence="1">
    <location>
        <begin position="166"/>
        <end position="189"/>
    </location>
</feature>
<feature type="transmembrane region" description="Helical" evidence="1">
    <location>
        <begin position="71"/>
        <end position="91"/>
    </location>
</feature>